<proteinExistence type="predicted"/>
<gene>
    <name evidence="1" type="ORF">SAMN05421743_10361</name>
</gene>
<protein>
    <submittedName>
        <fullName evidence="1">NOTCH protein</fullName>
    </submittedName>
</protein>
<dbReference type="EMBL" id="FNQR01000003">
    <property type="protein sequence ID" value="SEA16349.1"/>
    <property type="molecule type" value="Genomic_DNA"/>
</dbReference>
<reference evidence="1 2" key="1">
    <citation type="submission" date="2016-10" db="EMBL/GenBank/DDBJ databases">
        <authorList>
            <person name="de Groot N.N."/>
        </authorList>
    </citation>
    <scope>NUCLEOTIDE SEQUENCE [LARGE SCALE GENOMIC DNA]</scope>
    <source>
        <strain evidence="1 2">CCM7597</strain>
    </source>
</reference>
<evidence type="ECO:0000313" key="1">
    <source>
        <dbReference type="EMBL" id="SEA16349.1"/>
    </source>
</evidence>
<name>A0A1H3YXW3_9BACI</name>
<evidence type="ECO:0000313" key="2">
    <source>
        <dbReference type="Proteomes" id="UP000198584"/>
    </source>
</evidence>
<dbReference type="Proteomes" id="UP000198584">
    <property type="component" value="Unassembled WGS sequence"/>
</dbReference>
<sequence length="71" mass="8235">MSYKVVAWFNKKTEINFLCSESKVDLCFQTKTEAERFIASLKDSGYMQGKYHFTIETVDSEPLVENNIVTM</sequence>
<dbReference type="OrthoDB" id="2970911at2"/>
<keyword evidence="2" id="KW-1185">Reference proteome</keyword>
<accession>A0A1H3YXW3</accession>
<organism evidence="1 2">
    <name type="scientific">Thalassobacillus cyri</name>
    <dbReference type="NCBI Taxonomy" id="571932"/>
    <lineage>
        <taxon>Bacteria</taxon>
        <taxon>Bacillati</taxon>
        <taxon>Bacillota</taxon>
        <taxon>Bacilli</taxon>
        <taxon>Bacillales</taxon>
        <taxon>Bacillaceae</taxon>
        <taxon>Thalassobacillus</taxon>
    </lineage>
</organism>
<dbReference type="AlphaFoldDB" id="A0A1H3YXW3"/>
<dbReference type="STRING" id="571932.SAMN05421743_10361"/>
<dbReference type="RefSeq" id="WP_093042849.1">
    <property type="nucleotide sequence ID" value="NZ_FNQR01000003.1"/>
</dbReference>